<keyword evidence="10" id="KW-1185">Reference proteome</keyword>
<reference evidence="9" key="1">
    <citation type="submission" date="2019-09" db="EMBL/GenBank/DDBJ databases">
        <title>Draft genome information of white flower Hibiscus syriacus.</title>
        <authorList>
            <person name="Kim Y.-M."/>
        </authorList>
    </citation>
    <scope>NUCLEOTIDE SEQUENCE [LARGE SCALE GENOMIC DNA]</scope>
    <source>
        <strain evidence="9">YM2019G1</strain>
    </source>
</reference>
<accession>A0A6A3ACX5</accession>
<dbReference type="InterPro" id="IPR045051">
    <property type="entry name" value="SBT"/>
</dbReference>
<evidence type="ECO:0000256" key="6">
    <source>
        <dbReference type="PROSITE-ProRule" id="PRU01240"/>
    </source>
</evidence>
<evidence type="ECO:0000313" key="9">
    <source>
        <dbReference type="EMBL" id="KAE8701025.1"/>
    </source>
</evidence>
<keyword evidence="2" id="KW-0645">Protease</keyword>
<comment type="caution">
    <text evidence="9">The sequence shown here is derived from an EMBL/GenBank/DDBJ whole genome shotgun (WGS) entry which is preliminary data.</text>
</comment>
<dbReference type="PROSITE" id="PS00138">
    <property type="entry name" value="SUBTILASE_SER"/>
    <property type="match status" value="1"/>
</dbReference>
<dbReference type="PROSITE" id="PS51892">
    <property type="entry name" value="SUBTILASE"/>
    <property type="match status" value="1"/>
</dbReference>
<feature type="domain" description="Peptidase S8/S53" evidence="7">
    <location>
        <begin position="54"/>
        <end position="170"/>
    </location>
</feature>
<evidence type="ECO:0000256" key="4">
    <source>
        <dbReference type="ARBA" id="ARBA00022801"/>
    </source>
</evidence>
<evidence type="ECO:0000256" key="5">
    <source>
        <dbReference type="ARBA" id="ARBA00022825"/>
    </source>
</evidence>
<dbReference type="Gene3D" id="2.60.40.2310">
    <property type="match status" value="1"/>
</dbReference>
<dbReference type="SUPFAM" id="SSF52743">
    <property type="entry name" value="Subtilisin-like"/>
    <property type="match status" value="1"/>
</dbReference>
<dbReference type="PANTHER" id="PTHR10795">
    <property type="entry name" value="PROPROTEIN CONVERTASE SUBTILISIN/KEXIN"/>
    <property type="match status" value="1"/>
</dbReference>
<protein>
    <submittedName>
        <fullName evidence="9">Subtilisin-like protease SBT1.1</fullName>
    </submittedName>
</protein>
<dbReference type="Pfam" id="PF00082">
    <property type="entry name" value="Peptidase_S8"/>
    <property type="match status" value="1"/>
</dbReference>
<keyword evidence="4" id="KW-0378">Hydrolase</keyword>
<dbReference type="InterPro" id="IPR041469">
    <property type="entry name" value="Subtilisin-like_FN3"/>
</dbReference>
<proteinExistence type="inferred from homology"/>
<evidence type="ECO:0000256" key="1">
    <source>
        <dbReference type="ARBA" id="ARBA00011073"/>
    </source>
</evidence>
<gene>
    <name evidence="9" type="ORF">F3Y22_tig00110549pilonHSYRG00121</name>
</gene>
<dbReference type="Proteomes" id="UP000436088">
    <property type="component" value="Unassembled WGS sequence"/>
</dbReference>
<evidence type="ECO:0000259" key="7">
    <source>
        <dbReference type="Pfam" id="PF00082"/>
    </source>
</evidence>
<keyword evidence="5" id="KW-0720">Serine protease</keyword>
<evidence type="ECO:0000259" key="8">
    <source>
        <dbReference type="Pfam" id="PF17766"/>
    </source>
</evidence>
<dbReference type="InterPro" id="IPR036852">
    <property type="entry name" value="Peptidase_S8/S53_dom_sf"/>
</dbReference>
<dbReference type="InterPro" id="IPR023828">
    <property type="entry name" value="Peptidase_S8_Ser-AS"/>
</dbReference>
<dbReference type="Gene3D" id="3.40.50.200">
    <property type="entry name" value="Peptidase S8/S53 domain"/>
    <property type="match status" value="1"/>
</dbReference>
<dbReference type="AlphaFoldDB" id="A0A6A3ACX5"/>
<sequence>MLIMTPLGEDLTTDVHVLPAAMLGASASEAVLKYVNTTKAPTASIVFKVTTYGTRAPKVATFSSRGPNLVGPDVIKPDITAPGVDILAAWPAETGPSTLKSDKRRVLFNIISGTSMSCPHVSGIAALIKSKHKDWSRAAIKSALMTTAYTMDNRGEHLAFGDMASPFAFGSGHVDPTKAFNPGLIYDITAEDYLLYLCSLKYNKPQISLFEEGFECPKKATMQPGDLNYPSFAVNFKLKAQNVTFTYRRTLTNVGIPGSTYKVSVDAPEGVSVMVMPEVLSFKKLNEKLSYKVSFTGQSRETTVAISAGSLLWLSGNYGVRSAIAVTWL</sequence>
<evidence type="ECO:0000313" key="10">
    <source>
        <dbReference type="Proteomes" id="UP000436088"/>
    </source>
</evidence>
<name>A0A6A3ACX5_HIBSY</name>
<keyword evidence="3" id="KW-0732">Signal</keyword>
<dbReference type="GO" id="GO:0004252">
    <property type="term" value="F:serine-type endopeptidase activity"/>
    <property type="evidence" value="ECO:0007669"/>
    <property type="project" value="InterPro"/>
</dbReference>
<comment type="caution">
    <text evidence="6">Lacks conserved residue(s) required for the propagation of feature annotation.</text>
</comment>
<dbReference type="InterPro" id="IPR000209">
    <property type="entry name" value="Peptidase_S8/S53_dom"/>
</dbReference>
<comment type="similarity">
    <text evidence="1 6">Belongs to the peptidase S8 family.</text>
</comment>
<evidence type="ECO:0000256" key="3">
    <source>
        <dbReference type="ARBA" id="ARBA00022729"/>
    </source>
</evidence>
<organism evidence="9 10">
    <name type="scientific">Hibiscus syriacus</name>
    <name type="common">Rose of Sharon</name>
    <dbReference type="NCBI Taxonomy" id="106335"/>
    <lineage>
        <taxon>Eukaryota</taxon>
        <taxon>Viridiplantae</taxon>
        <taxon>Streptophyta</taxon>
        <taxon>Embryophyta</taxon>
        <taxon>Tracheophyta</taxon>
        <taxon>Spermatophyta</taxon>
        <taxon>Magnoliopsida</taxon>
        <taxon>eudicotyledons</taxon>
        <taxon>Gunneridae</taxon>
        <taxon>Pentapetalae</taxon>
        <taxon>rosids</taxon>
        <taxon>malvids</taxon>
        <taxon>Malvales</taxon>
        <taxon>Malvaceae</taxon>
        <taxon>Malvoideae</taxon>
        <taxon>Hibiscus</taxon>
    </lineage>
</organism>
<feature type="domain" description="Subtilisin-like protease fibronectin type-III" evidence="8">
    <location>
        <begin position="226"/>
        <end position="326"/>
    </location>
</feature>
<dbReference type="EMBL" id="VEPZ02001025">
    <property type="protein sequence ID" value="KAE8701025.1"/>
    <property type="molecule type" value="Genomic_DNA"/>
</dbReference>
<evidence type="ECO:0000256" key="2">
    <source>
        <dbReference type="ARBA" id="ARBA00022670"/>
    </source>
</evidence>
<dbReference type="GO" id="GO:0006508">
    <property type="term" value="P:proteolysis"/>
    <property type="evidence" value="ECO:0007669"/>
    <property type="project" value="UniProtKB-KW"/>
</dbReference>
<dbReference type="Pfam" id="PF17766">
    <property type="entry name" value="fn3_6"/>
    <property type="match status" value="1"/>
</dbReference>